<keyword evidence="14" id="KW-1185">Reference proteome</keyword>
<keyword evidence="6 9" id="KW-0418">Kinase</keyword>
<protein>
    <recommendedName>
        <fullName evidence="3 9">4-diphosphocytidyl-2-C-methyl-D-erythritol kinase</fullName>
        <shortName evidence="9">CMK</shortName>
        <ecNumber evidence="2 9">2.7.1.148</ecNumber>
    </recommendedName>
    <alternativeName>
        <fullName evidence="8 9">4-(cytidine-5'-diphospho)-2-C-methyl-D-erythritol kinase</fullName>
    </alternativeName>
</protein>
<evidence type="ECO:0000256" key="3">
    <source>
        <dbReference type="ARBA" id="ARBA00017473"/>
    </source>
</evidence>
<dbReference type="SUPFAM" id="SSF55060">
    <property type="entry name" value="GHMP Kinase, C-terminal domain"/>
    <property type="match status" value="1"/>
</dbReference>
<evidence type="ECO:0000256" key="7">
    <source>
        <dbReference type="ARBA" id="ARBA00022840"/>
    </source>
</evidence>
<evidence type="ECO:0000256" key="4">
    <source>
        <dbReference type="ARBA" id="ARBA00022679"/>
    </source>
</evidence>
<sequence length="340" mass="34634">MSAITVRVPAKVNLQLAVGPLREDGYHDLVNVFHAVSLFDDVTAAEPGDLGDPGRPIKVKVRGESAAEVPADDGNLAVRAAQALARSAGRSYRADLVIDKAIPVAGGMAGGSADAAAALVACNELWGLGLPVEDLMEIAADIGSDVPFALLGGTAVGTGRGERLTPLESSGVFHWVFALADGGLSTPRVYGECDRLREARGIGAPQPTVSESLLAALREGDAKELGRALCNDLQPAALSLRPSLARTLEVGLELGALGAIVSGSGPTCAFLAESQAHAADLAAALANDTVFEKDPAPTKDSAPSEDARLLRDAGLSEDARLSRSVVTAFGPVPGAGAVPN</sequence>
<feature type="domain" description="GHMP kinase N-terminal" evidence="11">
    <location>
        <begin position="75"/>
        <end position="153"/>
    </location>
</feature>
<keyword evidence="7 9" id="KW-0067">ATP-binding</keyword>
<dbReference type="Gene3D" id="3.30.70.890">
    <property type="entry name" value="GHMP kinase, C-terminal domain"/>
    <property type="match status" value="1"/>
</dbReference>
<feature type="region of interest" description="Disordered" evidence="10">
    <location>
        <begin position="293"/>
        <end position="313"/>
    </location>
</feature>
<evidence type="ECO:0000256" key="5">
    <source>
        <dbReference type="ARBA" id="ARBA00022741"/>
    </source>
</evidence>
<dbReference type="SUPFAM" id="SSF54211">
    <property type="entry name" value="Ribosomal protein S5 domain 2-like"/>
    <property type="match status" value="1"/>
</dbReference>
<evidence type="ECO:0000256" key="8">
    <source>
        <dbReference type="ARBA" id="ARBA00032554"/>
    </source>
</evidence>
<dbReference type="EMBL" id="JBHMQT010000017">
    <property type="protein sequence ID" value="MFC0862735.1"/>
    <property type="molecule type" value="Genomic_DNA"/>
</dbReference>
<dbReference type="NCBIfam" id="TIGR00154">
    <property type="entry name" value="ispE"/>
    <property type="match status" value="1"/>
</dbReference>
<evidence type="ECO:0000259" key="12">
    <source>
        <dbReference type="Pfam" id="PF08544"/>
    </source>
</evidence>
<dbReference type="HAMAP" id="MF_00061">
    <property type="entry name" value="IspE"/>
    <property type="match status" value="1"/>
</dbReference>
<evidence type="ECO:0000256" key="1">
    <source>
        <dbReference type="ARBA" id="ARBA00009684"/>
    </source>
</evidence>
<evidence type="ECO:0000313" key="13">
    <source>
        <dbReference type="EMBL" id="MFC0862735.1"/>
    </source>
</evidence>
<dbReference type="GO" id="GO:0050515">
    <property type="term" value="F:4-(cytidine 5'-diphospho)-2-C-methyl-D-erythritol kinase activity"/>
    <property type="evidence" value="ECO:0007669"/>
    <property type="project" value="UniProtKB-EC"/>
</dbReference>
<feature type="active site" evidence="9">
    <location>
        <position position="145"/>
    </location>
</feature>
<comment type="similarity">
    <text evidence="1 9">Belongs to the GHMP kinase family. IspE subfamily.</text>
</comment>
<dbReference type="Pfam" id="PF00288">
    <property type="entry name" value="GHMP_kinases_N"/>
    <property type="match status" value="1"/>
</dbReference>
<reference evidence="13 14" key="1">
    <citation type="submission" date="2024-09" db="EMBL/GenBank/DDBJ databases">
        <authorList>
            <person name="Sun Q."/>
            <person name="Mori K."/>
        </authorList>
    </citation>
    <scope>NUCLEOTIDE SEQUENCE [LARGE SCALE GENOMIC DNA]</scope>
    <source>
        <strain evidence="13 14">TBRC 1851</strain>
    </source>
</reference>
<evidence type="ECO:0000259" key="11">
    <source>
        <dbReference type="Pfam" id="PF00288"/>
    </source>
</evidence>
<dbReference type="EC" id="2.7.1.148" evidence="2 9"/>
<evidence type="ECO:0000256" key="6">
    <source>
        <dbReference type="ARBA" id="ARBA00022777"/>
    </source>
</evidence>
<keyword evidence="5 9" id="KW-0547">Nucleotide-binding</keyword>
<comment type="pathway">
    <text evidence="9">Isoprenoid biosynthesis; isopentenyl diphosphate biosynthesis via DXP pathway; isopentenyl diphosphate from 1-deoxy-D-xylulose 5-phosphate: step 3/6.</text>
</comment>
<evidence type="ECO:0000313" key="14">
    <source>
        <dbReference type="Proteomes" id="UP001589870"/>
    </source>
</evidence>
<evidence type="ECO:0000256" key="10">
    <source>
        <dbReference type="SAM" id="MobiDB-lite"/>
    </source>
</evidence>
<gene>
    <name evidence="9" type="primary">ispE</name>
    <name evidence="13" type="ORF">ACFHYQ_10560</name>
</gene>
<dbReference type="NCBIfam" id="NF002870">
    <property type="entry name" value="PRK03188.1"/>
    <property type="match status" value="1"/>
</dbReference>
<dbReference type="PIRSF" id="PIRSF010376">
    <property type="entry name" value="IspE"/>
    <property type="match status" value="1"/>
</dbReference>
<comment type="function">
    <text evidence="9">Catalyzes the phosphorylation of the position 2 hydroxy group of 4-diphosphocytidyl-2C-methyl-D-erythritol.</text>
</comment>
<dbReference type="PANTHER" id="PTHR43527">
    <property type="entry name" value="4-DIPHOSPHOCYTIDYL-2-C-METHYL-D-ERYTHRITOL KINASE, CHLOROPLASTIC"/>
    <property type="match status" value="1"/>
</dbReference>
<dbReference type="PANTHER" id="PTHR43527:SF2">
    <property type="entry name" value="4-DIPHOSPHOCYTIDYL-2-C-METHYL-D-ERYTHRITOL KINASE, CHLOROPLASTIC"/>
    <property type="match status" value="1"/>
</dbReference>
<dbReference type="Proteomes" id="UP001589870">
    <property type="component" value="Unassembled WGS sequence"/>
</dbReference>
<accession>A0ABV6U4E0</accession>
<keyword evidence="4 9" id="KW-0808">Transferase</keyword>
<organism evidence="13 14">
    <name type="scientific">Sphaerimonospora cavernae</name>
    <dbReference type="NCBI Taxonomy" id="1740611"/>
    <lineage>
        <taxon>Bacteria</taxon>
        <taxon>Bacillati</taxon>
        <taxon>Actinomycetota</taxon>
        <taxon>Actinomycetes</taxon>
        <taxon>Streptosporangiales</taxon>
        <taxon>Streptosporangiaceae</taxon>
        <taxon>Sphaerimonospora</taxon>
    </lineage>
</organism>
<evidence type="ECO:0000256" key="2">
    <source>
        <dbReference type="ARBA" id="ARBA00012052"/>
    </source>
</evidence>
<dbReference type="InterPro" id="IPR036554">
    <property type="entry name" value="GHMP_kinase_C_sf"/>
</dbReference>
<dbReference type="InterPro" id="IPR020568">
    <property type="entry name" value="Ribosomal_Su5_D2-typ_SF"/>
</dbReference>
<feature type="domain" description="GHMP kinase C-terminal" evidence="12">
    <location>
        <begin position="213"/>
        <end position="286"/>
    </location>
</feature>
<proteinExistence type="inferred from homology"/>
<dbReference type="Gene3D" id="3.30.230.10">
    <property type="match status" value="1"/>
</dbReference>
<dbReference type="Pfam" id="PF08544">
    <property type="entry name" value="GHMP_kinases_C"/>
    <property type="match status" value="1"/>
</dbReference>
<dbReference type="InterPro" id="IPR004424">
    <property type="entry name" value="IspE"/>
</dbReference>
<evidence type="ECO:0000256" key="9">
    <source>
        <dbReference type="HAMAP-Rule" id="MF_00061"/>
    </source>
</evidence>
<dbReference type="InterPro" id="IPR013750">
    <property type="entry name" value="GHMP_kinase_C_dom"/>
</dbReference>
<feature type="binding site" evidence="9">
    <location>
        <begin position="103"/>
        <end position="113"/>
    </location>
    <ligand>
        <name>ATP</name>
        <dbReference type="ChEBI" id="CHEBI:30616"/>
    </ligand>
</feature>
<keyword evidence="9" id="KW-0414">Isoprene biosynthesis</keyword>
<comment type="catalytic activity">
    <reaction evidence="9">
        <text>4-CDP-2-C-methyl-D-erythritol + ATP = 4-CDP-2-C-methyl-D-erythritol 2-phosphate + ADP + H(+)</text>
        <dbReference type="Rhea" id="RHEA:18437"/>
        <dbReference type="ChEBI" id="CHEBI:15378"/>
        <dbReference type="ChEBI" id="CHEBI:30616"/>
        <dbReference type="ChEBI" id="CHEBI:57823"/>
        <dbReference type="ChEBI" id="CHEBI:57919"/>
        <dbReference type="ChEBI" id="CHEBI:456216"/>
        <dbReference type="EC" id="2.7.1.148"/>
    </reaction>
</comment>
<name>A0ABV6U4E0_9ACTN</name>
<comment type="caution">
    <text evidence="13">The sequence shown here is derived from an EMBL/GenBank/DDBJ whole genome shotgun (WGS) entry which is preliminary data.</text>
</comment>
<dbReference type="InterPro" id="IPR014721">
    <property type="entry name" value="Ribsml_uS5_D2-typ_fold_subgr"/>
</dbReference>
<dbReference type="InterPro" id="IPR006204">
    <property type="entry name" value="GHMP_kinase_N_dom"/>
</dbReference>
<dbReference type="RefSeq" id="WP_394300937.1">
    <property type="nucleotide sequence ID" value="NZ_JBHMQT010000017.1"/>
</dbReference>
<feature type="active site" evidence="9">
    <location>
        <position position="11"/>
    </location>
</feature>